<organism evidence="3 4">
    <name type="scientific">Fretibacterium fastidiosum</name>
    <dbReference type="NCBI Taxonomy" id="651822"/>
    <lineage>
        <taxon>Bacteria</taxon>
        <taxon>Thermotogati</taxon>
        <taxon>Synergistota</taxon>
        <taxon>Synergistia</taxon>
        <taxon>Synergistales</taxon>
        <taxon>Aminobacteriaceae</taxon>
        <taxon>Fretibacterium</taxon>
    </lineage>
</organism>
<dbReference type="KEGG" id="sbr:SY1_17490"/>
<dbReference type="InterPro" id="IPR036380">
    <property type="entry name" value="Isochorismatase-like_sf"/>
</dbReference>
<evidence type="ECO:0000313" key="4">
    <source>
        <dbReference type="Proteomes" id="UP000008957"/>
    </source>
</evidence>
<dbReference type="PANTHER" id="PTHR14119">
    <property type="entry name" value="HYDROLASE"/>
    <property type="match status" value="1"/>
</dbReference>
<accession>A0AB94IY42</accession>
<feature type="domain" description="Isochorismatase-like" evidence="2">
    <location>
        <begin position="12"/>
        <end position="125"/>
    </location>
</feature>
<dbReference type="Proteomes" id="UP000008957">
    <property type="component" value="Chromosome"/>
</dbReference>
<dbReference type="RefSeq" id="WP_015556812.1">
    <property type="nucleotide sequence ID" value="NC_021038.1"/>
</dbReference>
<keyword evidence="4" id="KW-1185">Reference proteome</keyword>
<feature type="compositionally biased region" description="Low complexity" evidence="1">
    <location>
        <begin position="131"/>
        <end position="143"/>
    </location>
</feature>
<evidence type="ECO:0000256" key="1">
    <source>
        <dbReference type="SAM" id="MobiDB-lite"/>
    </source>
</evidence>
<dbReference type="InterPro" id="IPR000868">
    <property type="entry name" value="Isochorismatase-like_dom"/>
</dbReference>
<reference evidence="3 4" key="2">
    <citation type="submission" date="2010-03" db="EMBL/GenBank/DDBJ databases">
        <authorList>
            <person name="Pajon A."/>
        </authorList>
    </citation>
    <scope>NUCLEOTIDE SEQUENCE [LARGE SCALE GENOMIC DNA]</scope>
    <source>
        <strain evidence="3 4">SGP1</strain>
    </source>
</reference>
<sequence length="162" mass="17129">MHTLVSAQSSFFLMVDLQERLLPAISNGEAVVRSSAKLLTAARELSVPLVVTEQYPRGIGPTVPQLAELIPAGTPNLTKTSFSCCGAAGFDAVVTALGRNTAVIFGIETHICVLATAMDLVGRGVKGRPGRGTPAGAARGRTTSWRWPRSGASAPSWCRRRR</sequence>
<dbReference type="AlphaFoldDB" id="A0AB94IY42"/>
<dbReference type="SUPFAM" id="SSF52499">
    <property type="entry name" value="Isochorismatase-like hydrolases"/>
    <property type="match status" value="1"/>
</dbReference>
<dbReference type="EMBL" id="FP929056">
    <property type="protein sequence ID" value="CBL28665.1"/>
    <property type="molecule type" value="Genomic_DNA"/>
</dbReference>
<proteinExistence type="predicted"/>
<evidence type="ECO:0000259" key="2">
    <source>
        <dbReference type="Pfam" id="PF00857"/>
    </source>
</evidence>
<dbReference type="PANTHER" id="PTHR14119:SF3">
    <property type="entry name" value="ISOCHORISMATASE DOMAIN-CONTAINING PROTEIN 2"/>
    <property type="match status" value="1"/>
</dbReference>
<feature type="region of interest" description="Disordered" evidence="1">
    <location>
        <begin position="126"/>
        <end position="162"/>
    </location>
</feature>
<reference evidence="4" key="1">
    <citation type="submission" date="2010-03" db="EMBL/GenBank/DDBJ databases">
        <title>The genome sequence of Synergistetes sp. SGP1.</title>
        <authorList>
            <consortium name="metaHIT consortium -- http://www.metahit.eu/"/>
            <person name="Pajon A."/>
            <person name="Turner K."/>
            <person name="Parkhill J."/>
            <person name="Wade W."/>
            <person name="Vartoukian S."/>
        </authorList>
    </citation>
    <scope>NUCLEOTIDE SEQUENCE [LARGE SCALE GENOMIC DNA]</scope>
    <source>
        <strain evidence="4">SGP1</strain>
    </source>
</reference>
<dbReference type="InterPro" id="IPR050993">
    <property type="entry name" value="Isochorismatase_domain"/>
</dbReference>
<dbReference type="Pfam" id="PF00857">
    <property type="entry name" value="Isochorismatase"/>
    <property type="match status" value="1"/>
</dbReference>
<dbReference type="Gene3D" id="3.40.50.850">
    <property type="entry name" value="Isochorismatase-like"/>
    <property type="match status" value="1"/>
</dbReference>
<protein>
    <submittedName>
        <fullName evidence="3">Amidases related to nicotinamidase</fullName>
    </submittedName>
</protein>
<evidence type="ECO:0000313" key="3">
    <source>
        <dbReference type="EMBL" id="CBL28665.1"/>
    </source>
</evidence>
<name>A0AB94IY42_9BACT</name>
<gene>
    <name evidence="3" type="ORF">SY1_17490</name>
</gene>